<dbReference type="InterPro" id="IPR050422">
    <property type="entry name" value="X-Pro_aminopeptidase_P"/>
</dbReference>
<sequence length="543" mass="60144">MLMSSVAALSFDFRPKAKLGSLSEVYFDLLAFIHRDFPANLPTPLTLTRLPLGPLYGDGDHRRRHSLDILDRVPLWKSDLDYRHGIGHKIRSYLNVYEGPHLISFRPQAHKVSLQVSMTVTDGLPEGGDDEDPVKENGVGGKGALSWISRLRLRMIFRRLVCGFDWTLRSSSRLRSSLRVSVRDRRLRVGYYICPLSAMVSKTGVEAFAEKTIWPWKLNGLIVSFQVEEEMEEQSLVSRTGPSIREPGGGKGRAGTGGNIGVITESIIHGRDVGVLKVWLDLTGRTDNPDSWSVRAKLSLRIGEFMSLGSNPFEDFEGIEGVTGVRIEDKMHTRQASRQRLIEEEINNLEANVSGHAPMDEGSSLEVLDVVSDAPLAMVLPADEIPIMGHRKTVVTEDSEEEEIVCGGGGERVEGTVSARDKVRLDRFAAKLELSKVRVLLSVVGAGLTFKSNPREGIMAYRGQIRLGIELRLRKLLKEVLIFRRWRYWWWRGSVEAPVIEATKVGTVDDMVADGAGSNPSTKGVEGVGTGGPIEEEDVAVLI</sequence>
<keyword evidence="3" id="KW-1185">Reference proteome</keyword>
<name>A0A7J7NUK2_9MAGN</name>
<feature type="compositionally biased region" description="Gly residues" evidence="1">
    <location>
        <begin position="247"/>
        <end position="256"/>
    </location>
</feature>
<dbReference type="EMBL" id="JACGCM010000560">
    <property type="protein sequence ID" value="KAF6170783.1"/>
    <property type="molecule type" value="Genomic_DNA"/>
</dbReference>
<gene>
    <name evidence="2" type="ORF">GIB67_015735</name>
</gene>
<accession>A0A7J7NUK2</accession>
<feature type="region of interest" description="Disordered" evidence="1">
    <location>
        <begin position="236"/>
        <end position="256"/>
    </location>
</feature>
<evidence type="ECO:0000256" key="1">
    <source>
        <dbReference type="SAM" id="MobiDB-lite"/>
    </source>
</evidence>
<proteinExistence type="predicted"/>
<comment type="caution">
    <text evidence="2">The sequence shown here is derived from an EMBL/GenBank/DDBJ whole genome shotgun (WGS) entry which is preliminary data.</text>
</comment>
<reference evidence="2 3" key="1">
    <citation type="journal article" date="2020" name="IScience">
        <title>Genome Sequencing of the Endangered Kingdonia uniflora (Circaeasteraceae, Ranunculales) Reveals Potential Mechanisms of Evolutionary Specialization.</title>
        <authorList>
            <person name="Sun Y."/>
            <person name="Deng T."/>
            <person name="Zhang A."/>
            <person name="Moore M.J."/>
            <person name="Landis J.B."/>
            <person name="Lin N."/>
            <person name="Zhang H."/>
            <person name="Zhang X."/>
            <person name="Huang J."/>
            <person name="Zhang X."/>
            <person name="Sun H."/>
            <person name="Wang H."/>
        </authorList>
    </citation>
    <scope>NUCLEOTIDE SEQUENCE [LARGE SCALE GENOMIC DNA]</scope>
    <source>
        <strain evidence="2">TB1705</strain>
        <tissue evidence="2">Leaf</tissue>
    </source>
</reference>
<evidence type="ECO:0000313" key="3">
    <source>
        <dbReference type="Proteomes" id="UP000541444"/>
    </source>
</evidence>
<dbReference type="PANTHER" id="PTHR43763">
    <property type="entry name" value="XAA-PRO AMINOPEPTIDASE 1"/>
    <property type="match status" value="1"/>
</dbReference>
<dbReference type="Gene3D" id="3.90.230.10">
    <property type="entry name" value="Creatinase/methionine aminopeptidase superfamily"/>
    <property type="match status" value="1"/>
</dbReference>
<dbReference type="OrthoDB" id="9995434at2759"/>
<dbReference type="AlphaFoldDB" id="A0A7J7NUK2"/>
<evidence type="ECO:0000313" key="2">
    <source>
        <dbReference type="EMBL" id="KAF6170783.1"/>
    </source>
</evidence>
<dbReference type="InterPro" id="IPR036005">
    <property type="entry name" value="Creatinase/aminopeptidase-like"/>
</dbReference>
<dbReference type="PANTHER" id="PTHR43763:SF12">
    <property type="entry name" value="AMINOPEPTIDASE P1"/>
    <property type="match status" value="1"/>
</dbReference>
<organism evidence="2 3">
    <name type="scientific">Kingdonia uniflora</name>
    <dbReference type="NCBI Taxonomy" id="39325"/>
    <lineage>
        <taxon>Eukaryota</taxon>
        <taxon>Viridiplantae</taxon>
        <taxon>Streptophyta</taxon>
        <taxon>Embryophyta</taxon>
        <taxon>Tracheophyta</taxon>
        <taxon>Spermatophyta</taxon>
        <taxon>Magnoliopsida</taxon>
        <taxon>Ranunculales</taxon>
        <taxon>Circaeasteraceae</taxon>
        <taxon>Kingdonia</taxon>
    </lineage>
</organism>
<protein>
    <submittedName>
        <fullName evidence="2">Uncharacterized protein</fullName>
    </submittedName>
</protein>
<dbReference type="Proteomes" id="UP000541444">
    <property type="component" value="Unassembled WGS sequence"/>
</dbReference>